<keyword evidence="2" id="KW-1185">Reference proteome</keyword>
<sequence>MLGFRLRRLLLALCSGRRDKAAIPSVSLFGDAWFWPASSAPSAVRSCTWSDTRFEDQTNRRATRELLASSERIRYAR</sequence>
<dbReference type="AlphaFoldDB" id="A0A4C1Z778"/>
<protein>
    <submittedName>
        <fullName evidence="1">Uncharacterized protein</fullName>
    </submittedName>
</protein>
<comment type="caution">
    <text evidence="1">The sequence shown here is derived from an EMBL/GenBank/DDBJ whole genome shotgun (WGS) entry which is preliminary data.</text>
</comment>
<reference evidence="1 2" key="1">
    <citation type="journal article" date="2019" name="Commun. Biol.">
        <title>The bagworm genome reveals a unique fibroin gene that provides high tensile strength.</title>
        <authorList>
            <person name="Kono N."/>
            <person name="Nakamura H."/>
            <person name="Ohtoshi R."/>
            <person name="Tomita M."/>
            <person name="Numata K."/>
            <person name="Arakawa K."/>
        </authorList>
    </citation>
    <scope>NUCLEOTIDE SEQUENCE [LARGE SCALE GENOMIC DNA]</scope>
</reference>
<evidence type="ECO:0000313" key="2">
    <source>
        <dbReference type="Proteomes" id="UP000299102"/>
    </source>
</evidence>
<dbReference type="EMBL" id="BGZK01001569">
    <property type="protein sequence ID" value="GBP82507.1"/>
    <property type="molecule type" value="Genomic_DNA"/>
</dbReference>
<name>A0A4C1Z778_EUMVA</name>
<gene>
    <name evidence="1" type="ORF">EVAR_64029_1</name>
</gene>
<evidence type="ECO:0000313" key="1">
    <source>
        <dbReference type="EMBL" id="GBP82507.1"/>
    </source>
</evidence>
<proteinExistence type="predicted"/>
<organism evidence="1 2">
    <name type="scientific">Eumeta variegata</name>
    <name type="common">Bagworm moth</name>
    <name type="synonym">Eumeta japonica</name>
    <dbReference type="NCBI Taxonomy" id="151549"/>
    <lineage>
        <taxon>Eukaryota</taxon>
        <taxon>Metazoa</taxon>
        <taxon>Ecdysozoa</taxon>
        <taxon>Arthropoda</taxon>
        <taxon>Hexapoda</taxon>
        <taxon>Insecta</taxon>
        <taxon>Pterygota</taxon>
        <taxon>Neoptera</taxon>
        <taxon>Endopterygota</taxon>
        <taxon>Lepidoptera</taxon>
        <taxon>Glossata</taxon>
        <taxon>Ditrysia</taxon>
        <taxon>Tineoidea</taxon>
        <taxon>Psychidae</taxon>
        <taxon>Oiketicinae</taxon>
        <taxon>Eumeta</taxon>
    </lineage>
</organism>
<dbReference type="Proteomes" id="UP000299102">
    <property type="component" value="Unassembled WGS sequence"/>
</dbReference>
<accession>A0A4C1Z778</accession>